<dbReference type="GO" id="GO:0005886">
    <property type="term" value="C:plasma membrane"/>
    <property type="evidence" value="ECO:0007669"/>
    <property type="project" value="UniProtKB-SubCell"/>
</dbReference>
<reference evidence="8 9" key="1">
    <citation type="journal article" date="2016" name="Nat. Commun.">
        <title>Thousands of microbial genomes shed light on interconnected biogeochemical processes in an aquifer system.</title>
        <authorList>
            <person name="Anantharaman K."/>
            <person name="Brown C.T."/>
            <person name="Hug L.A."/>
            <person name="Sharon I."/>
            <person name="Castelle C.J."/>
            <person name="Probst A.J."/>
            <person name="Thomas B.C."/>
            <person name="Singh A."/>
            <person name="Wilkins M.J."/>
            <person name="Karaoz U."/>
            <person name="Brodie E.L."/>
            <person name="Williams K.H."/>
            <person name="Hubbard S.S."/>
            <person name="Banfield J.F."/>
        </authorList>
    </citation>
    <scope>NUCLEOTIDE SEQUENCE [LARGE SCALE GENOMIC DNA]</scope>
</reference>
<proteinExistence type="inferred from homology"/>
<keyword evidence="4 6" id="KW-1133">Transmembrane helix</keyword>
<feature type="transmembrane region" description="Helical" evidence="6">
    <location>
        <begin position="156"/>
        <end position="176"/>
    </location>
</feature>
<evidence type="ECO:0000256" key="2">
    <source>
        <dbReference type="ARBA" id="ARBA00022475"/>
    </source>
</evidence>
<evidence type="ECO:0000256" key="3">
    <source>
        <dbReference type="ARBA" id="ARBA00022692"/>
    </source>
</evidence>
<feature type="domain" description="VTT" evidence="7">
    <location>
        <begin position="69"/>
        <end position="176"/>
    </location>
</feature>
<feature type="transmembrane region" description="Helical" evidence="6">
    <location>
        <begin position="9"/>
        <end position="28"/>
    </location>
</feature>
<dbReference type="InterPro" id="IPR015414">
    <property type="entry name" value="TMEM64"/>
</dbReference>
<comment type="similarity">
    <text evidence="6">Belongs to the TVP38/TMEM64 family.</text>
</comment>
<dbReference type="Proteomes" id="UP000177091">
    <property type="component" value="Unassembled WGS sequence"/>
</dbReference>
<dbReference type="PANTHER" id="PTHR12677:SF59">
    <property type="entry name" value="GOLGI APPARATUS MEMBRANE PROTEIN TVP38-RELATED"/>
    <property type="match status" value="1"/>
</dbReference>
<dbReference type="EMBL" id="MGFK01000010">
    <property type="protein sequence ID" value="OGM04575.1"/>
    <property type="molecule type" value="Genomic_DNA"/>
</dbReference>
<evidence type="ECO:0000256" key="5">
    <source>
        <dbReference type="ARBA" id="ARBA00023136"/>
    </source>
</evidence>
<feature type="transmembrane region" description="Helical" evidence="6">
    <location>
        <begin position="188"/>
        <end position="207"/>
    </location>
</feature>
<evidence type="ECO:0000256" key="6">
    <source>
        <dbReference type="RuleBase" id="RU366058"/>
    </source>
</evidence>
<organism evidence="8 9">
    <name type="scientific">Candidatus Woesebacteria bacterium GWA1_42_12</name>
    <dbReference type="NCBI Taxonomy" id="1802472"/>
    <lineage>
        <taxon>Bacteria</taxon>
        <taxon>Candidatus Woeseibacteriota</taxon>
    </lineage>
</organism>
<sequence length="215" mass="25075">MTTKEKKRVVSYILLIVVVSVTLSVWGSRIDTSGIVLFVQRMGIWAPLVYILLLATPSIIAPLSNSPIFISGYILFDNRVQLYAYLSILLASVINFWIARKWGRLWVRKLVGKDDLAKVDAFANDYGLLSLIFLRVFQGHISDFVSYAYGLTRMKFVPYLIICILAPIPWLLLWQYYIFPRVDNVADFSFWFLITLIPVLIISWFYWKYKNKRNK</sequence>
<evidence type="ECO:0000313" key="9">
    <source>
        <dbReference type="Proteomes" id="UP000177091"/>
    </source>
</evidence>
<gene>
    <name evidence="8" type="ORF">A2112_00920</name>
</gene>
<evidence type="ECO:0000259" key="7">
    <source>
        <dbReference type="Pfam" id="PF09335"/>
    </source>
</evidence>
<name>A0A1F7WR48_9BACT</name>
<protein>
    <recommendedName>
        <fullName evidence="6">TVP38/TMEM64 family membrane protein</fullName>
    </recommendedName>
</protein>
<feature type="transmembrane region" description="Helical" evidence="6">
    <location>
        <begin position="48"/>
        <end position="70"/>
    </location>
</feature>
<accession>A0A1F7WR48</accession>
<keyword evidence="2 6" id="KW-1003">Cell membrane</keyword>
<keyword evidence="5 6" id="KW-0472">Membrane</keyword>
<feature type="transmembrane region" description="Helical" evidence="6">
    <location>
        <begin position="82"/>
        <end position="99"/>
    </location>
</feature>
<dbReference type="AlphaFoldDB" id="A0A1F7WR48"/>
<dbReference type="Pfam" id="PF09335">
    <property type="entry name" value="VTT_dom"/>
    <property type="match status" value="1"/>
</dbReference>
<evidence type="ECO:0000256" key="1">
    <source>
        <dbReference type="ARBA" id="ARBA00004651"/>
    </source>
</evidence>
<comment type="subcellular location">
    <subcellularLocation>
        <location evidence="1 6">Cell membrane</location>
        <topology evidence="1 6">Multi-pass membrane protein</topology>
    </subcellularLocation>
</comment>
<keyword evidence="3 6" id="KW-0812">Transmembrane</keyword>
<dbReference type="PANTHER" id="PTHR12677">
    <property type="entry name" value="GOLGI APPARATUS MEMBRANE PROTEIN TVP38-RELATED"/>
    <property type="match status" value="1"/>
</dbReference>
<dbReference type="InterPro" id="IPR032816">
    <property type="entry name" value="VTT_dom"/>
</dbReference>
<evidence type="ECO:0000256" key="4">
    <source>
        <dbReference type="ARBA" id="ARBA00022989"/>
    </source>
</evidence>
<comment type="caution">
    <text evidence="8">The sequence shown here is derived from an EMBL/GenBank/DDBJ whole genome shotgun (WGS) entry which is preliminary data.</text>
</comment>
<evidence type="ECO:0000313" key="8">
    <source>
        <dbReference type="EMBL" id="OGM04575.1"/>
    </source>
</evidence>